<evidence type="ECO:0000313" key="3">
    <source>
        <dbReference type="Proteomes" id="UP001175353"/>
    </source>
</evidence>
<dbReference type="Proteomes" id="UP001175353">
    <property type="component" value="Unassembled WGS sequence"/>
</dbReference>
<keyword evidence="3" id="KW-1185">Reference proteome</keyword>
<reference evidence="2" key="1">
    <citation type="submission" date="2023-06" db="EMBL/GenBank/DDBJ databases">
        <title>Black Yeasts Isolated from many extreme environments.</title>
        <authorList>
            <person name="Coleine C."/>
            <person name="Stajich J.E."/>
            <person name="Selbmann L."/>
        </authorList>
    </citation>
    <scope>NUCLEOTIDE SEQUENCE</scope>
    <source>
        <strain evidence="2">CCFEE 5200</strain>
    </source>
</reference>
<dbReference type="AlphaFoldDB" id="A0AAN6KGD2"/>
<evidence type="ECO:0000313" key="2">
    <source>
        <dbReference type="EMBL" id="KAK0980232.1"/>
    </source>
</evidence>
<comment type="caution">
    <text evidence="2">The sequence shown here is derived from an EMBL/GenBank/DDBJ whole genome shotgun (WGS) entry which is preliminary data.</text>
</comment>
<feature type="compositionally biased region" description="Basic and acidic residues" evidence="1">
    <location>
        <begin position="42"/>
        <end position="52"/>
    </location>
</feature>
<proteinExistence type="predicted"/>
<feature type="region of interest" description="Disordered" evidence="1">
    <location>
        <begin position="1"/>
        <end position="69"/>
    </location>
</feature>
<dbReference type="EMBL" id="JAUJLE010000118">
    <property type="protein sequence ID" value="KAK0980232.1"/>
    <property type="molecule type" value="Genomic_DNA"/>
</dbReference>
<protein>
    <submittedName>
        <fullName evidence="2">Uncharacterized protein</fullName>
    </submittedName>
</protein>
<name>A0AAN6KGD2_9PEZI</name>
<accession>A0AAN6KGD2</accession>
<evidence type="ECO:0000256" key="1">
    <source>
        <dbReference type="SAM" id="MobiDB-lite"/>
    </source>
</evidence>
<organism evidence="2 3">
    <name type="scientific">Friedmanniomyces endolithicus</name>
    <dbReference type="NCBI Taxonomy" id="329885"/>
    <lineage>
        <taxon>Eukaryota</taxon>
        <taxon>Fungi</taxon>
        <taxon>Dikarya</taxon>
        <taxon>Ascomycota</taxon>
        <taxon>Pezizomycotina</taxon>
        <taxon>Dothideomycetes</taxon>
        <taxon>Dothideomycetidae</taxon>
        <taxon>Mycosphaerellales</taxon>
        <taxon>Teratosphaeriaceae</taxon>
        <taxon>Friedmanniomyces</taxon>
    </lineage>
</organism>
<feature type="compositionally biased region" description="Basic and acidic residues" evidence="1">
    <location>
        <begin position="22"/>
        <end position="32"/>
    </location>
</feature>
<gene>
    <name evidence="2" type="ORF">LTR91_012307</name>
</gene>
<sequence>MTSEADSEDSRPKKLQKKRKGKKDDGAADAKNDPTGPSAAEKYAKELLDSRRPTKRRRRRNRTLDKYGYTDKNAKDQELSGTNLRLDIGKFMGTWRNLKITLEEIMSDEMPGAARFPPEKHTHMGRMCISWLRMVRRVLAAAKQAREDDEGIPEVLTGTQREKHSEEPFSGVPWFGEDIHRALCYIQVVKGKNKKSKYAAHAGERSSYGGSVVLPRFHYPDTFKARIHLSPQTTWVFTSVFSPSPDSPSGYT</sequence>